<dbReference type="SUPFAM" id="SSF47384">
    <property type="entry name" value="Homodimeric domain of signal transducing histidine kinase"/>
    <property type="match status" value="1"/>
</dbReference>
<dbReference type="SMART" id="SM00388">
    <property type="entry name" value="HisKA"/>
    <property type="match status" value="1"/>
</dbReference>
<keyword evidence="5" id="KW-0808">Transferase</keyword>
<evidence type="ECO:0000256" key="5">
    <source>
        <dbReference type="ARBA" id="ARBA00022679"/>
    </source>
</evidence>
<dbReference type="PRINTS" id="PR00344">
    <property type="entry name" value="BCTRLSENSOR"/>
</dbReference>
<dbReference type="GO" id="GO:0005886">
    <property type="term" value="C:plasma membrane"/>
    <property type="evidence" value="ECO:0007669"/>
    <property type="project" value="UniProtKB-SubCell"/>
</dbReference>
<keyword evidence="8 11" id="KW-1133">Transmembrane helix</keyword>
<dbReference type="OrthoDB" id="9786919at2"/>
<dbReference type="SMART" id="SM00387">
    <property type="entry name" value="HATPase_c"/>
    <property type="match status" value="1"/>
</dbReference>
<dbReference type="HOGENOM" id="CLU_000445_89_3_11"/>
<dbReference type="Proteomes" id="UP000000844">
    <property type="component" value="Chromosome"/>
</dbReference>
<dbReference type="SUPFAM" id="SSF55874">
    <property type="entry name" value="ATPase domain of HSP90 chaperone/DNA topoisomerase II/histidine kinase"/>
    <property type="match status" value="1"/>
</dbReference>
<dbReference type="RefSeq" id="WP_013019736.1">
    <property type="nucleotide sequence ID" value="NC_013947.1"/>
</dbReference>
<dbReference type="GO" id="GO:0000155">
    <property type="term" value="F:phosphorelay sensor kinase activity"/>
    <property type="evidence" value="ECO:0007669"/>
    <property type="project" value="InterPro"/>
</dbReference>
<dbReference type="Pfam" id="PF02518">
    <property type="entry name" value="HATPase_c"/>
    <property type="match status" value="1"/>
</dbReference>
<organism evidence="14 15">
    <name type="scientific">Stackebrandtia nassauensis (strain DSM 44728 / CIP 108903 / NRRL B-16338 / NBRC 102104 / LLR-40K-21)</name>
    <dbReference type="NCBI Taxonomy" id="446470"/>
    <lineage>
        <taxon>Bacteria</taxon>
        <taxon>Bacillati</taxon>
        <taxon>Actinomycetota</taxon>
        <taxon>Actinomycetes</taxon>
        <taxon>Glycomycetales</taxon>
        <taxon>Glycomycetaceae</taxon>
        <taxon>Stackebrandtia</taxon>
    </lineage>
</organism>
<evidence type="ECO:0000256" key="6">
    <source>
        <dbReference type="ARBA" id="ARBA00022692"/>
    </source>
</evidence>
<evidence type="ECO:0000256" key="8">
    <source>
        <dbReference type="ARBA" id="ARBA00022989"/>
    </source>
</evidence>
<dbReference type="AlphaFoldDB" id="D3Q5B6"/>
<dbReference type="SMART" id="SM00304">
    <property type="entry name" value="HAMP"/>
    <property type="match status" value="1"/>
</dbReference>
<evidence type="ECO:0000256" key="4">
    <source>
        <dbReference type="ARBA" id="ARBA00022553"/>
    </source>
</evidence>
<dbReference type="InterPro" id="IPR050428">
    <property type="entry name" value="TCS_sensor_his_kinase"/>
</dbReference>
<dbReference type="InterPro" id="IPR004358">
    <property type="entry name" value="Sig_transdc_His_kin-like_C"/>
</dbReference>
<keyword evidence="10 11" id="KW-0472">Membrane</keyword>
<dbReference type="Pfam" id="PF00512">
    <property type="entry name" value="HisKA"/>
    <property type="match status" value="1"/>
</dbReference>
<dbReference type="InterPro" id="IPR003661">
    <property type="entry name" value="HisK_dim/P_dom"/>
</dbReference>
<dbReference type="InterPro" id="IPR003594">
    <property type="entry name" value="HATPase_dom"/>
</dbReference>
<dbReference type="STRING" id="446470.Snas_4520"/>
<dbReference type="PANTHER" id="PTHR45436:SF5">
    <property type="entry name" value="SENSOR HISTIDINE KINASE TRCS"/>
    <property type="match status" value="1"/>
</dbReference>
<dbReference type="PROSITE" id="PS50885">
    <property type="entry name" value="HAMP"/>
    <property type="match status" value="1"/>
</dbReference>
<evidence type="ECO:0000256" key="3">
    <source>
        <dbReference type="ARBA" id="ARBA00012438"/>
    </source>
</evidence>
<dbReference type="InterPro" id="IPR003660">
    <property type="entry name" value="HAMP_dom"/>
</dbReference>
<sequence>MTWPVRPTLRLRLALWMGGAALVVGLVAVLVAPVLRFELATVVVAAMVCFVVGYVVAGRSLRPLHEVTATAKRLSTDTLDDERIRLDGPPDEVRELADTFDDMLDRISASFEAQRRFVSNASHELRTPLTVMRTEIDVALSNPDDDIAELRQMGEVVRDGCDRVNDLIESLLWLARAEAEGQGGLSKAQLTDLGDCAEAMMATARRAADIMELSLAVSRLPAPVVGDPALLERVAGNLIENAIRHNNPGGRVWVLTGGDREISWLVVGNTGADVDAASVPRLFEPFSRGGDARVGRRGAGLGMSIVRAVCRAHGGSVSARALPEGGGLEVRVELPAAEVTVEGA</sequence>
<keyword evidence="7 14" id="KW-0418">Kinase</keyword>
<keyword evidence="4" id="KW-0597">Phosphoprotein</keyword>
<evidence type="ECO:0000313" key="14">
    <source>
        <dbReference type="EMBL" id="ADD44165.1"/>
    </source>
</evidence>
<comment type="subcellular location">
    <subcellularLocation>
        <location evidence="2">Cell membrane</location>
    </subcellularLocation>
</comment>
<proteinExistence type="predicted"/>
<dbReference type="InterPro" id="IPR036097">
    <property type="entry name" value="HisK_dim/P_sf"/>
</dbReference>
<dbReference type="Gene3D" id="3.30.565.10">
    <property type="entry name" value="Histidine kinase-like ATPase, C-terminal domain"/>
    <property type="match status" value="1"/>
</dbReference>
<reference evidence="14 15" key="1">
    <citation type="journal article" date="2009" name="Stand. Genomic Sci.">
        <title>Complete genome sequence of Stackebrandtia nassauensis type strain (LLR-40K-21).</title>
        <authorList>
            <person name="Munk C."/>
            <person name="Lapidus A."/>
            <person name="Copeland A."/>
            <person name="Jando M."/>
            <person name="Mayilraj S."/>
            <person name="Glavina Del Rio T."/>
            <person name="Nolan M."/>
            <person name="Chen F."/>
            <person name="Lucas S."/>
            <person name="Tice H."/>
            <person name="Cheng J.F."/>
            <person name="Han C."/>
            <person name="Detter J.C."/>
            <person name="Bruce D."/>
            <person name="Goodwin L."/>
            <person name="Chain P."/>
            <person name="Pitluck S."/>
            <person name="Goker M."/>
            <person name="Ovchinikova G."/>
            <person name="Pati A."/>
            <person name="Ivanova N."/>
            <person name="Mavromatis K."/>
            <person name="Chen A."/>
            <person name="Palaniappan K."/>
            <person name="Land M."/>
            <person name="Hauser L."/>
            <person name="Chang Y.J."/>
            <person name="Jeffries C.D."/>
            <person name="Bristow J."/>
            <person name="Eisen J.A."/>
            <person name="Markowitz V."/>
            <person name="Hugenholtz P."/>
            <person name="Kyrpides N.C."/>
            <person name="Klenk H.P."/>
        </authorList>
    </citation>
    <scope>NUCLEOTIDE SEQUENCE [LARGE SCALE GENOMIC DNA]</scope>
    <source>
        <strain evidence="15">DSM 44728 / CIP 108903 / NRRL B-16338 / NBRC 102104 / LLR-40K-21</strain>
    </source>
</reference>
<dbReference type="KEGG" id="sna:Snas_4520"/>
<evidence type="ECO:0000256" key="1">
    <source>
        <dbReference type="ARBA" id="ARBA00000085"/>
    </source>
</evidence>
<evidence type="ECO:0000256" key="7">
    <source>
        <dbReference type="ARBA" id="ARBA00022777"/>
    </source>
</evidence>
<keyword evidence="9" id="KW-0902">Two-component regulatory system</keyword>
<dbReference type="PROSITE" id="PS50109">
    <property type="entry name" value="HIS_KIN"/>
    <property type="match status" value="1"/>
</dbReference>
<feature type="transmembrane region" description="Helical" evidence="11">
    <location>
        <begin position="12"/>
        <end position="33"/>
    </location>
</feature>
<dbReference type="CDD" id="cd06225">
    <property type="entry name" value="HAMP"/>
    <property type="match status" value="1"/>
</dbReference>
<dbReference type="InterPro" id="IPR005467">
    <property type="entry name" value="His_kinase_dom"/>
</dbReference>
<evidence type="ECO:0000256" key="10">
    <source>
        <dbReference type="ARBA" id="ARBA00023136"/>
    </source>
</evidence>
<dbReference type="eggNOG" id="COG2205">
    <property type="taxonomic scope" value="Bacteria"/>
</dbReference>
<accession>D3Q5B6</accession>
<feature type="domain" description="Histidine kinase" evidence="12">
    <location>
        <begin position="120"/>
        <end position="338"/>
    </location>
</feature>
<dbReference type="Gene3D" id="1.10.287.130">
    <property type="match status" value="1"/>
</dbReference>
<dbReference type="InterPro" id="IPR036890">
    <property type="entry name" value="HATPase_C_sf"/>
</dbReference>
<evidence type="ECO:0000256" key="2">
    <source>
        <dbReference type="ARBA" id="ARBA00004236"/>
    </source>
</evidence>
<dbReference type="EC" id="2.7.13.3" evidence="3"/>
<feature type="domain" description="HAMP" evidence="13">
    <location>
        <begin position="58"/>
        <end position="112"/>
    </location>
</feature>
<protein>
    <recommendedName>
        <fullName evidence="3">histidine kinase</fullName>
        <ecNumber evidence="3">2.7.13.3</ecNumber>
    </recommendedName>
</protein>
<keyword evidence="15" id="KW-1185">Reference proteome</keyword>
<feature type="transmembrane region" description="Helical" evidence="11">
    <location>
        <begin position="39"/>
        <end position="57"/>
    </location>
</feature>
<evidence type="ECO:0000313" key="15">
    <source>
        <dbReference type="Proteomes" id="UP000000844"/>
    </source>
</evidence>
<dbReference type="CDD" id="cd00075">
    <property type="entry name" value="HATPase"/>
    <property type="match status" value="1"/>
</dbReference>
<dbReference type="Gene3D" id="6.10.340.10">
    <property type="match status" value="1"/>
</dbReference>
<gene>
    <name evidence="14" type="ordered locus">Snas_4520</name>
</gene>
<dbReference type="CDD" id="cd00082">
    <property type="entry name" value="HisKA"/>
    <property type="match status" value="1"/>
</dbReference>
<comment type="catalytic activity">
    <reaction evidence="1">
        <text>ATP + protein L-histidine = ADP + protein N-phospho-L-histidine.</text>
        <dbReference type="EC" id="2.7.13.3"/>
    </reaction>
</comment>
<evidence type="ECO:0000256" key="9">
    <source>
        <dbReference type="ARBA" id="ARBA00023012"/>
    </source>
</evidence>
<evidence type="ECO:0000259" key="12">
    <source>
        <dbReference type="PROSITE" id="PS50109"/>
    </source>
</evidence>
<dbReference type="Pfam" id="PF00672">
    <property type="entry name" value="HAMP"/>
    <property type="match status" value="1"/>
</dbReference>
<dbReference type="PANTHER" id="PTHR45436">
    <property type="entry name" value="SENSOR HISTIDINE KINASE YKOH"/>
    <property type="match status" value="1"/>
</dbReference>
<dbReference type="EMBL" id="CP001778">
    <property type="protein sequence ID" value="ADD44165.1"/>
    <property type="molecule type" value="Genomic_DNA"/>
</dbReference>
<evidence type="ECO:0000259" key="13">
    <source>
        <dbReference type="PROSITE" id="PS50885"/>
    </source>
</evidence>
<evidence type="ECO:0000256" key="11">
    <source>
        <dbReference type="SAM" id="Phobius"/>
    </source>
</evidence>
<keyword evidence="6 11" id="KW-0812">Transmembrane</keyword>
<name>D3Q5B6_STANL</name>